<dbReference type="GO" id="GO:0005525">
    <property type="term" value="F:GTP binding"/>
    <property type="evidence" value="ECO:0007669"/>
    <property type="project" value="InterPro"/>
</dbReference>
<feature type="compositionally biased region" description="Basic and acidic residues" evidence="2">
    <location>
        <begin position="71"/>
        <end position="112"/>
    </location>
</feature>
<proteinExistence type="inferred from homology"/>
<protein>
    <recommendedName>
        <fullName evidence="3">IRG-type G domain-containing protein</fullName>
    </recommendedName>
</protein>
<evidence type="ECO:0000259" key="3">
    <source>
        <dbReference type="PROSITE" id="PS51716"/>
    </source>
</evidence>
<name>A0A409VG14_9AGAR</name>
<feature type="domain" description="IRG-type G" evidence="3">
    <location>
        <begin position="210"/>
        <end position="396"/>
    </location>
</feature>
<accession>A0A409VG14</accession>
<dbReference type="PANTHER" id="PTHR14143:SF1">
    <property type="entry name" value="IRG-TYPE G DOMAIN-CONTAINING PROTEIN"/>
    <property type="match status" value="1"/>
</dbReference>
<organism evidence="4 5">
    <name type="scientific">Panaeolus cyanescens</name>
    <dbReference type="NCBI Taxonomy" id="181874"/>
    <lineage>
        <taxon>Eukaryota</taxon>
        <taxon>Fungi</taxon>
        <taxon>Dikarya</taxon>
        <taxon>Basidiomycota</taxon>
        <taxon>Agaricomycotina</taxon>
        <taxon>Agaricomycetes</taxon>
        <taxon>Agaricomycetidae</taxon>
        <taxon>Agaricales</taxon>
        <taxon>Agaricineae</taxon>
        <taxon>Galeropsidaceae</taxon>
        <taxon>Panaeolus</taxon>
    </lineage>
</organism>
<dbReference type="Proteomes" id="UP000284842">
    <property type="component" value="Unassembled WGS sequence"/>
</dbReference>
<dbReference type="InParanoid" id="A0A409VG14"/>
<dbReference type="AlphaFoldDB" id="A0A409VG14"/>
<dbReference type="GO" id="GO:0016020">
    <property type="term" value="C:membrane"/>
    <property type="evidence" value="ECO:0007669"/>
    <property type="project" value="InterPro"/>
</dbReference>
<evidence type="ECO:0000256" key="1">
    <source>
        <dbReference type="ARBA" id="ARBA00005429"/>
    </source>
</evidence>
<evidence type="ECO:0000256" key="2">
    <source>
        <dbReference type="SAM" id="MobiDB-lite"/>
    </source>
</evidence>
<feature type="region of interest" description="Disordered" evidence="2">
    <location>
        <begin position="47"/>
        <end position="141"/>
    </location>
</feature>
<dbReference type="Gene3D" id="3.40.50.300">
    <property type="entry name" value="P-loop containing nucleotide triphosphate hydrolases"/>
    <property type="match status" value="1"/>
</dbReference>
<comment type="caution">
    <text evidence="4">The sequence shown here is derived from an EMBL/GenBank/DDBJ whole genome shotgun (WGS) entry which is preliminary data.</text>
</comment>
<evidence type="ECO:0000313" key="4">
    <source>
        <dbReference type="EMBL" id="PPQ65196.1"/>
    </source>
</evidence>
<evidence type="ECO:0000313" key="5">
    <source>
        <dbReference type="Proteomes" id="UP000284842"/>
    </source>
</evidence>
<dbReference type="PROSITE" id="PS51716">
    <property type="entry name" value="G_IRG"/>
    <property type="match status" value="1"/>
</dbReference>
<dbReference type="InterPro" id="IPR027417">
    <property type="entry name" value="P-loop_NTPase"/>
</dbReference>
<dbReference type="InterPro" id="IPR007743">
    <property type="entry name" value="Immunity-related_GTPase-like"/>
</dbReference>
<dbReference type="SUPFAM" id="SSF52540">
    <property type="entry name" value="P-loop containing nucleoside triphosphate hydrolases"/>
    <property type="match status" value="1"/>
</dbReference>
<gene>
    <name evidence="4" type="ORF">CVT24_011382</name>
</gene>
<feature type="compositionally biased region" description="Basic and acidic residues" evidence="2">
    <location>
        <begin position="120"/>
        <end position="141"/>
    </location>
</feature>
<keyword evidence="5" id="KW-1185">Reference proteome</keyword>
<comment type="similarity">
    <text evidence="1">Belongs to the TRAFAC class dynamin-like GTPase superfamily. IRG family.</text>
</comment>
<sequence>MNFFAILEKCVDFVSANVSPAAYPVVSAGLMFAKVLLHSLAEEVEKEEKAATEQAQQTKERAEQQAAEAEAAERRLAETRRQAEEARRRAEEVRRREQDDIARRTEEDRRASEQAIVRATEARRRAEEAERRAKEQVEEAKKRAEEAMRQAQEAMARAEEVKKKAEDTARRAEEAREEAEARLMRGIPPEFQPSEEDKRKFQQQYGIESNRINIAIVGECGVGKSSLLNSIRGLSPGDPGAAPAGFDETTEDVESYPDPRNPIIVWYDLPGANTPRVRGWTYFVEQGLYVFDILLVVFSGRFTETAGTLISNANKCSIPAFLVRTKADQLIQSAQEDAFEPLSNGAARELVVANTRRSVATNLVRMQLPAQKVYIVSRAGMKELVLTRNEANVIDEMKLLNDIVRPLEALISRPRA</sequence>
<reference evidence="4 5" key="1">
    <citation type="journal article" date="2018" name="Evol. Lett.">
        <title>Horizontal gene cluster transfer increased hallucinogenic mushroom diversity.</title>
        <authorList>
            <person name="Reynolds H.T."/>
            <person name="Vijayakumar V."/>
            <person name="Gluck-Thaler E."/>
            <person name="Korotkin H.B."/>
            <person name="Matheny P.B."/>
            <person name="Slot J.C."/>
        </authorList>
    </citation>
    <scope>NUCLEOTIDE SEQUENCE [LARGE SCALE GENOMIC DNA]</scope>
    <source>
        <strain evidence="4 5">2629</strain>
    </source>
</reference>
<dbReference type="EMBL" id="NHTK01006070">
    <property type="protein sequence ID" value="PPQ65196.1"/>
    <property type="molecule type" value="Genomic_DNA"/>
</dbReference>
<dbReference type="OrthoDB" id="422720at2759"/>
<dbReference type="InterPro" id="IPR030385">
    <property type="entry name" value="G_IRG_dom"/>
</dbReference>
<dbReference type="PANTHER" id="PTHR14143">
    <property type="entry name" value="INTERFERON-INDUCIBLE GTPASE FAMILY MEMBER"/>
    <property type="match status" value="1"/>
</dbReference>
<dbReference type="STRING" id="181874.A0A409VG14"/>
<dbReference type="Pfam" id="PF05049">
    <property type="entry name" value="IIGP"/>
    <property type="match status" value="1"/>
</dbReference>